<dbReference type="Gene3D" id="3.40.50.2300">
    <property type="match status" value="2"/>
</dbReference>
<dbReference type="InterPro" id="IPR046335">
    <property type="entry name" value="LacI/GalR-like_sensor"/>
</dbReference>
<protein>
    <submittedName>
        <fullName evidence="5">Substrate-binding domain-containing protein</fullName>
    </submittedName>
</protein>
<evidence type="ECO:0000256" key="1">
    <source>
        <dbReference type="ARBA" id="ARBA00023015"/>
    </source>
</evidence>
<keyword evidence="2" id="KW-0238">DNA-binding</keyword>
<name>A0AAU6WMM9_9FLAO</name>
<evidence type="ECO:0000256" key="3">
    <source>
        <dbReference type="ARBA" id="ARBA00023163"/>
    </source>
</evidence>
<evidence type="ECO:0000313" key="6">
    <source>
        <dbReference type="Proteomes" id="UP001463665"/>
    </source>
</evidence>
<dbReference type="PANTHER" id="PTHR38445:SF10">
    <property type="entry name" value="GNTR-FAMILY TRANSCRIPTIONAL REGULATOR"/>
    <property type="match status" value="1"/>
</dbReference>
<dbReference type="Proteomes" id="UP001463665">
    <property type="component" value="Chromosome"/>
</dbReference>
<accession>A0AAU6WMM9</accession>
<dbReference type="EMBL" id="CP154834">
    <property type="protein sequence ID" value="XAO74001.1"/>
    <property type="molecule type" value="Genomic_DNA"/>
</dbReference>
<gene>
    <name evidence="5" type="ORF">AAFP95_20385</name>
</gene>
<feature type="domain" description="HTH gntR-type" evidence="4">
    <location>
        <begin position="1"/>
        <end position="49"/>
    </location>
</feature>
<sequence>MRNDKLPSVNKICIEHKISRDTVLLAYEKLKKKGVVKSITAKGYYVRTEDFSFDERYFLLFDELNIFKEDLLNSFLKGLAGKVQVDTFFHHFDPVMFSKLISDNIGNYSKYIILAANVEGVESSIAKLPKNDVYIIDQMRESLKIYSGIYQNFAENIYTAMESVLDLLQKYNRYILIFPGQKEPYDMVTGFEKFCKQHHKNHSVIPDLKNFKLRKGQVFLIPNDRQLVETIEKCNQNSLIIGEDIGIISYNETPLKKVVQNGITTLSTDFSEMGKKLAQMVLKNEKNRLKINRPSTFGNHCKIFIKFWNLLDFGTIFAILWKLWKIINYGECNNADD</sequence>
<organism evidence="5 6">
    <name type="scientific">Chryseobacterium endophyticum</name>
    <dbReference type="NCBI Taxonomy" id="1854762"/>
    <lineage>
        <taxon>Bacteria</taxon>
        <taxon>Pseudomonadati</taxon>
        <taxon>Bacteroidota</taxon>
        <taxon>Flavobacteriia</taxon>
        <taxon>Flavobacteriales</taxon>
        <taxon>Weeksellaceae</taxon>
        <taxon>Chryseobacterium group</taxon>
        <taxon>Chryseobacterium</taxon>
    </lineage>
</organism>
<dbReference type="InterPro" id="IPR036388">
    <property type="entry name" value="WH-like_DNA-bd_sf"/>
</dbReference>
<dbReference type="InterPro" id="IPR028082">
    <property type="entry name" value="Peripla_BP_I"/>
</dbReference>
<dbReference type="SUPFAM" id="SSF46785">
    <property type="entry name" value="Winged helix' DNA-binding domain"/>
    <property type="match status" value="1"/>
</dbReference>
<dbReference type="SUPFAM" id="SSF53822">
    <property type="entry name" value="Periplasmic binding protein-like I"/>
    <property type="match status" value="1"/>
</dbReference>
<dbReference type="PANTHER" id="PTHR38445">
    <property type="entry name" value="HTH-TYPE TRANSCRIPTIONAL REPRESSOR YTRA"/>
    <property type="match status" value="1"/>
</dbReference>
<dbReference type="Pfam" id="PF13377">
    <property type="entry name" value="Peripla_BP_3"/>
    <property type="match status" value="1"/>
</dbReference>
<evidence type="ECO:0000313" key="5">
    <source>
        <dbReference type="EMBL" id="XAO74001.1"/>
    </source>
</evidence>
<keyword evidence="1" id="KW-0805">Transcription regulation</keyword>
<dbReference type="AlphaFoldDB" id="A0AAU6WMM9"/>
<reference evidence="5 6" key="1">
    <citation type="submission" date="2024-04" db="EMBL/GenBank/DDBJ databases">
        <title>Genome sequencing and assembly of rice foliar adapted Chryseobacterium endophyticum OsEnb-ALM-A6.</title>
        <authorList>
            <person name="Kumar S."/>
            <person name="Javed M."/>
            <person name="Chouhan V."/>
            <person name="Charishma K."/>
            <person name="Patel A."/>
            <person name="Kumar M."/>
            <person name="Sahu K.P."/>
            <person name="Kumar A."/>
        </authorList>
    </citation>
    <scope>NUCLEOTIDE SEQUENCE [LARGE SCALE GENOMIC DNA]</scope>
    <source>
        <strain evidence="5 6">OsEnb-ALM-A6</strain>
    </source>
</reference>
<dbReference type="PROSITE" id="PS50949">
    <property type="entry name" value="HTH_GNTR"/>
    <property type="match status" value="1"/>
</dbReference>
<proteinExistence type="predicted"/>
<dbReference type="GO" id="GO:0003700">
    <property type="term" value="F:DNA-binding transcription factor activity"/>
    <property type="evidence" value="ECO:0007669"/>
    <property type="project" value="InterPro"/>
</dbReference>
<keyword evidence="6" id="KW-1185">Reference proteome</keyword>
<dbReference type="Gene3D" id="1.10.10.10">
    <property type="entry name" value="Winged helix-like DNA-binding domain superfamily/Winged helix DNA-binding domain"/>
    <property type="match status" value="1"/>
</dbReference>
<dbReference type="GO" id="GO:0003677">
    <property type="term" value="F:DNA binding"/>
    <property type="evidence" value="ECO:0007669"/>
    <property type="project" value="UniProtKB-KW"/>
</dbReference>
<dbReference type="RefSeq" id="WP_345766299.1">
    <property type="nucleotide sequence ID" value="NZ_CP154834.1"/>
</dbReference>
<keyword evidence="3" id="KW-0804">Transcription</keyword>
<evidence type="ECO:0000256" key="2">
    <source>
        <dbReference type="ARBA" id="ARBA00023125"/>
    </source>
</evidence>
<evidence type="ECO:0000259" key="4">
    <source>
        <dbReference type="PROSITE" id="PS50949"/>
    </source>
</evidence>
<dbReference type="InterPro" id="IPR000524">
    <property type="entry name" value="Tscrpt_reg_HTH_GntR"/>
</dbReference>
<dbReference type="InterPro" id="IPR036390">
    <property type="entry name" value="WH_DNA-bd_sf"/>
</dbReference>